<name>A0ABN9ULW8_9DINO</name>
<sequence>MAEGMSRGSQAATMCAALIRRRSRRHPQKPSELRADLLDRRRAPLAAPLAPPLAWSAHQGGGPAPMQGIRAGLRPRVFMQLLLPWLMVFLYEGFAYNAVYLHRVLPAVGKKDLQTPFLILFNVVWGLAMWSYLRAHSADPGSMPRRWLQFVDSVGQGLPIAPARPEWQPGKATFCKKCDLTRPERAHHCVICQACILRMDHHCPWINNCVGFNNHKHFLLLGTYACLASYVALITTLPELFTCAAMLARMDDSFAFEHTDLELADVASFLIFGFLALFIALLLTPMLMAHAPLATLNMTTIEDNYRNMPNPFDQGSIFGNLSQVFGAFGADWFLPIAPWRPLSDGVSFPRSDERLGPDGLPERIIGDQALEIEDLWRSRYHVFAVDYWQPPAREESGLASLSQLWACNQ</sequence>
<proteinExistence type="inferred from homology"/>
<keyword evidence="3 7" id="KW-0812">Transmembrane</keyword>
<reference evidence="9" key="1">
    <citation type="submission" date="2023-10" db="EMBL/GenBank/DDBJ databases">
        <authorList>
            <person name="Chen Y."/>
            <person name="Shah S."/>
            <person name="Dougan E. K."/>
            <person name="Thang M."/>
            <person name="Chan C."/>
        </authorList>
    </citation>
    <scope>NUCLEOTIDE SEQUENCE [LARGE SCALE GENOMIC DNA]</scope>
</reference>
<evidence type="ECO:0000313" key="9">
    <source>
        <dbReference type="EMBL" id="CAK0860888.1"/>
    </source>
</evidence>
<feature type="transmembrane region" description="Helical" evidence="7">
    <location>
        <begin position="267"/>
        <end position="288"/>
    </location>
</feature>
<evidence type="ECO:0000256" key="6">
    <source>
        <dbReference type="ARBA" id="ARBA00023315"/>
    </source>
</evidence>
<evidence type="ECO:0000256" key="5">
    <source>
        <dbReference type="ARBA" id="ARBA00023136"/>
    </source>
</evidence>
<keyword evidence="4 7" id="KW-1133">Transmembrane helix</keyword>
<dbReference type="PANTHER" id="PTHR12246">
    <property type="entry name" value="PALMITOYLTRANSFERASE ZDHHC16"/>
    <property type="match status" value="1"/>
</dbReference>
<dbReference type="InterPro" id="IPR039859">
    <property type="entry name" value="PFA4/ZDH16/20/ERF2-like"/>
</dbReference>
<comment type="domain">
    <text evidence="7">The DHHC domain is required for palmitoyltransferase activity.</text>
</comment>
<dbReference type="Pfam" id="PF01529">
    <property type="entry name" value="DHHC"/>
    <property type="match status" value="1"/>
</dbReference>
<evidence type="ECO:0000256" key="1">
    <source>
        <dbReference type="ARBA" id="ARBA00004141"/>
    </source>
</evidence>
<evidence type="ECO:0000256" key="7">
    <source>
        <dbReference type="RuleBase" id="RU079119"/>
    </source>
</evidence>
<comment type="caution">
    <text evidence="9">The sequence shown here is derived from an EMBL/GenBank/DDBJ whole genome shotgun (WGS) entry which is preliminary data.</text>
</comment>
<dbReference type="InterPro" id="IPR001594">
    <property type="entry name" value="Palmitoyltrfase_DHHC"/>
</dbReference>
<feature type="transmembrane region" description="Helical" evidence="7">
    <location>
        <begin position="116"/>
        <end position="133"/>
    </location>
</feature>
<dbReference type="EC" id="2.3.1.225" evidence="7"/>
<feature type="domain" description="Palmitoyltransferase DHHC" evidence="8">
    <location>
        <begin position="171"/>
        <end position="303"/>
    </location>
</feature>
<dbReference type="EMBL" id="CAUYUJ010016019">
    <property type="protein sequence ID" value="CAK0860888.1"/>
    <property type="molecule type" value="Genomic_DNA"/>
</dbReference>
<dbReference type="PROSITE" id="PS50216">
    <property type="entry name" value="DHHC"/>
    <property type="match status" value="1"/>
</dbReference>
<keyword evidence="2 7" id="KW-0808">Transferase</keyword>
<comment type="subcellular location">
    <subcellularLocation>
        <location evidence="1">Membrane</location>
        <topology evidence="1">Multi-pass membrane protein</topology>
    </subcellularLocation>
</comment>
<protein>
    <recommendedName>
        <fullName evidence="7">Palmitoyltransferase</fullName>
        <ecNumber evidence="7">2.3.1.225</ecNumber>
    </recommendedName>
</protein>
<comment type="similarity">
    <text evidence="7">Belongs to the DHHC palmitoyltransferase family.</text>
</comment>
<evidence type="ECO:0000256" key="2">
    <source>
        <dbReference type="ARBA" id="ARBA00022679"/>
    </source>
</evidence>
<keyword evidence="10" id="KW-1185">Reference proteome</keyword>
<keyword evidence="5 7" id="KW-0472">Membrane</keyword>
<evidence type="ECO:0000256" key="4">
    <source>
        <dbReference type="ARBA" id="ARBA00022989"/>
    </source>
</evidence>
<accession>A0ABN9ULW8</accession>
<evidence type="ECO:0000256" key="3">
    <source>
        <dbReference type="ARBA" id="ARBA00022692"/>
    </source>
</evidence>
<dbReference type="Proteomes" id="UP001189429">
    <property type="component" value="Unassembled WGS sequence"/>
</dbReference>
<feature type="transmembrane region" description="Helical" evidence="7">
    <location>
        <begin position="218"/>
        <end position="247"/>
    </location>
</feature>
<keyword evidence="6 7" id="KW-0012">Acyltransferase</keyword>
<comment type="catalytic activity">
    <reaction evidence="7">
        <text>L-cysteinyl-[protein] + hexadecanoyl-CoA = S-hexadecanoyl-L-cysteinyl-[protein] + CoA</text>
        <dbReference type="Rhea" id="RHEA:36683"/>
        <dbReference type="Rhea" id="RHEA-COMP:10131"/>
        <dbReference type="Rhea" id="RHEA-COMP:11032"/>
        <dbReference type="ChEBI" id="CHEBI:29950"/>
        <dbReference type="ChEBI" id="CHEBI:57287"/>
        <dbReference type="ChEBI" id="CHEBI:57379"/>
        <dbReference type="ChEBI" id="CHEBI:74151"/>
        <dbReference type="EC" id="2.3.1.225"/>
    </reaction>
</comment>
<evidence type="ECO:0000313" key="10">
    <source>
        <dbReference type="Proteomes" id="UP001189429"/>
    </source>
</evidence>
<gene>
    <name evidence="9" type="ORF">PCOR1329_LOCUS49720</name>
</gene>
<evidence type="ECO:0000259" key="8">
    <source>
        <dbReference type="Pfam" id="PF01529"/>
    </source>
</evidence>
<organism evidence="9 10">
    <name type="scientific">Prorocentrum cordatum</name>
    <dbReference type="NCBI Taxonomy" id="2364126"/>
    <lineage>
        <taxon>Eukaryota</taxon>
        <taxon>Sar</taxon>
        <taxon>Alveolata</taxon>
        <taxon>Dinophyceae</taxon>
        <taxon>Prorocentrales</taxon>
        <taxon>Prorocentraceae</taxon>
        <taxon>Prorocentrum</taxon>
    </lineage>
</organism>
<feature type="transmembrane region" description="Helical" evidence="7">
    <location>
        <begin position="77"/>
        <end position="96"/>
    </location>
</feature>